<name>A0A3B1BNU4_9ZZZZ</name>
<reference evidence="1" key="1">
    <citation type="submission" date="2018-06" db="EMBL/GenBank/DDBJ databases">
        <authorList>
            <person name="Zhirakovskaya E."/>
        </authorList>
    </citation>
    <scope>NUCLEOTIDE SEQUENCE</scope>
</reference>
<dbReference type="EMBL" id="UOFZ01000142">
    <property type="protein sequence ID" value="VAX13853.1"/>
    <property type="molecule type" value="Genomic_DNA"/>
</dbReference>
<gene>
    <name evidence="1" type="ORF">MNBD_GAMMA24-1270</name>
</gene>
<protein>
    <submittedName>
        <fullName evidence="1">Uncharacterized protein</fullName>
    </submittedName>
</protein>
<organism evidence="1">
    <name type="scientific">hydrothermal vent metagenome</name>
    <dbReference type="NCBI Taxonomy" id="652676"/>
    <lineage>
        <taxon>unclassified sequences</taxon>
        <taxon>metagenomes</taxon>
        <taxon>ecological metagenomes</taxon>
    </lineage>
</organism>
<sequence>AWYVFFDDGSSYDGDRYGSGRVRLVRSGQ</sequence>
<dbReference type="AlphaFoldDB" id="A0A3B1BNU4"/>
<proteinExistence type="predicted"/>
<accession>A0A3B1BNU4</accession>
<feature type="non-terminal residue" evidence="1">
    <location>
        <position position="1"/>
    </location>
</feature>
<evidence type="ECO:0000313" key="1">
    <source>
        <dbReference type="EMBL" id="VAX13853.1"/>
    </source>
</evidence>